<comment type="caution">
    <text evidence="1">The sequence shown here is derived from an EMBL/GenBank/DDBJ whole genome shotgun (WGS) entry which is preliminary data.</text>
</comment>
<name>A0AAD4THT2_9MAGN</name>
<dbReference type="EMBL" id="JAJJMB010001378">
    <property type="protein sequence ID" value="KAI3957147.1"/>
    <property type="molecule type" value="Genomic_DNA"/>
</dbReference>
<dbReference type="Proteomes" id="UP001202328">
    <property type="component" value="Unassembled WGS sequence"/>
</dbReference>
<keyword evidence="2" id="KW-1185">Reference proteome</keyword>
<organism evidence="1 2">
    <name type="scientific">Papaver atlanticum</name>
    <dbReference type="NCBI Taxonomy" id="357466"/>
    <lineage>
        <taxon>Eukaryota</taxon>
        <taxon>Viridiplantae</taxon>
        <taxon>Streptophyta</taxon>
        <taxon>Embryophyta</taxon>
        <taxon>Tracheophyta</taxon>
        <taxon>Spermatophyta</taxon>
        <taxon>Magnoliopsida</taxon>
        <taxon>Ranunculales</taxon>
        <taxon>Papaveraceae</taxon>
        <taxon>Papaveroideae</taxon>
        <taxon>Papaver</taxon>
    </lineage>
</organism>
<evidence type="ECO:0000313" key="1">
    <source>
        <dbReference type="EMBL" id="KAI3957147.1"/>
    </source>
</evidence>
<protein>
    <submittedName>
        <fullName evidence="1">Uncharacterized protein</fullName>
    </submittedName>
</protein>
<evidence type="ECO:0000313" key="2">
    <source>
        <dbReference type="Proteomes" id="UP001202328"/>
    </source>
</evidence>
<accession>A0AAD4THT2</accession>
<proteinExistence type="predicted"/>
<gene>
    <name evidence="1" type="ORF">MKW98_002774</name>
</gene>
<sequence length="83" mass="9723">MLPLERIKYTIPPARWSSCIKYRDSECTPSLRILFHKFIACLTLPSAQQKLFVLSVDQTKYFSFQVPLTRKLWSCSSSHGIQW</sequence>
<dbReference type="AlphaFoldDB" id="A0AAD4THT2"/>
<reference evidence="1" key="1">
    <citation type="submission" date="2022-04" db="EMBL/GenBank/DDBJ databases">
        <title>A functionally conserved STORR gene fusion in Papaver species that diverged 16.8 million years ago.</title>
        <authorList>
            <person name="Catania T."/>
        </authorList>
    </citation>
    <scope>NUCLEOTIDE SEQUENCE</scope>
    <source>
        <strain evidence="1">S-188037</strain>
    </source>
</reference>